<gene>
    <name evidence="1" type="ORF">ACFHYQ_15620</name>
</gene>
<accession>A0ABV6U5N8</accession>
<evidence type="ECO:0008006" key="3">
    <source>
        <dbReference type="Google" id="ProtNLM"/>
    </source>
</evidence>
<name>A0ABV6U5N8_9ACTN</name>
<protein>
    <recommendedName>
        <fullName evidence="3">Alcohol dehydrogenase-like C-terminal domain-containing protein</fullName>
    </recommendedName>
</protein>
<dbReference type="RefSeq" id="WP_394301870.1">
    <property type="nucleotide sequence ID" value="NZ_JBHMQT010000033.1"/>
</dbReference>
<evidence type="ECO:0000313" key="1">
    <source>
        <dbReference type="EMBL" id="MFC0863731.1"/>
    </source>
</evidence>
<comment type="caution">
    <text evidence="1">The sequence shown here is derived from an EMBL/GenBank/DDBJ whole genome shotgun (WGS) entry which is preliminary data.</text>
</comment>
<proteinExistence type="predicted"/>
<dbReference type="EMBL" id="JBHMQT010000033">
    <property type="protein sequence ID" value="MFC0863731.1"/>
    <property type="molecule type" value="Genomic_DNA"/>
</dbReference>
<organism evidence="1 2">
    <name type="scientific">Sphaerimonospora cavernae</name>
    <dbReference type="NCBI Taxonomy" id="1740611"/>
    <lineage>
        <taxon>Bacteria</taxon>
        <taxon>Bacillati</taxon>
        <taxon>Actinomycetota</taxon>
        <taxon>Actinomycetes</taxon>
        <taxon>Streptosporangiales</taxon>
        <taxon>Streptosporangiaceae</taxon>
        <taxon>Sphaerimonospora</taxon>
    </lineage>
</organism>
<evidence type="ECO:0000313" key="2">
    <source>
        <dbReference type="Proteomes" id="UP001589870"/>
    </source>
</evidence>
<keyword evidence="2" id="KW-1185">Reference proteome</keyword>
<dbReference type="Proteomes" id="UP001589870">
    <property type="component" value="Unassembled WGS sequence"/>
</dbReference>
<reference evidence="1 2" key="1">
    <citation type="submission" date="2024-09" db="EMBL/GenBank/DDBJ databases">
        <authorList>
            <person name="Sun Q."/>
            <person name="Mori K."/>
        </authorList>
    </citation>
    <scope>NUCLEOTIDE SEQUENCE [LARGE SCALE GENOMIC DNA]</scope>
    <source>
        <strain evidence="1 2">TBRC 1851</strain>
    </source>
</reference>
<sequence>MEVDDRDGVRELLRPGGTLVVVGLAHETTPAEWAATIAVAPIVRIAKVLRRASGPEACWWPTRGAGAIRGTAAAARNALSPTRAPPLLPDLA</sequence>